<dbReference type="FunFam" id="3.40.50.1970:FF:000003">
    <property type="entry name" value="Alcohol dehydrogenase, iron-containing"/>
    <property type="match status" value="1"/>
</dbReference>
<keyword evidence="9" id="KW-1185">Reference proteome</keyword>
<organism evidence="8 9">
    <name type="scientific">Oharaeibacter diazotrophicus</name>
    <dbReference type="NCBI Taxonomy" id="1920512"/>
    <lineage>
        <taxon>Bacteria</taxon>
        <taxon>Pseudomonadati</taxon>
        <taxon>Pseudomonadota</taxon>
        <taxon>Alphaproteobacteria</taxon>
        <taxon>Hyphomicrobiales</taxon>
        <taxon>Pleomorphomonadaceae</taxon>
        <taxon>Oharaeibacter</taxon>
    </lineage>
</organism>
<dbReference type="SUPFAM" id="SSF56796">
    <property type="entry name" value="Dehydroquinate synthase-like"/>
    <property type="match status" value="1"/>
</dbReference>
<accession>A0A4R6R5R7</accession>
<dbReference type="InterPro" id="IPR039697">
    <property type="entry name" value="Alcohol_dehydrogenase_Fe"/>
</dbReference>
<evidence type="ECO:0000256" key="2">
    <source>
        <dbReference type="ARBA" id="ARBA00007358"/>
    </source>
</evidence>
<dbReference type="CDD" id="cd08551">
    <property type="entry name" value="Fe-ADH"/>
    <property type="match status" value="1"/>
</dbReference>
<dbReference type="InterPro" id="IPR018211">
    <property type="entry name" value="ADH_Fe_CS"/>
</dbReference>
<reference evidence="8 9" key="1">
    <citation type="submission" date="2019-03" db="EMBL/GenBank/DDBJ databases">
        <title>Genomic Encyclopedia of Type Strains, Phase IV (KMG-IV): sequencing the most valuable type-strain genomes for metagenomic binning, comparative biology and taxonomic classification.</title>
        <authorList>
            <person name="Goeker M."/>
        </authorList>
    </citation>
    <scope>NUCLEOTIDE SEQUENCE [LARGE SCALE GENOMIC DNA]</scope>
    <source>
        <strain evidence="8 9">DSM 102969</strain>
    </source>
</reference>
<keyword evidence="4" id="KW-0520">NAD</keyword>
<dbReference type="PANTHER" id="PTHR11496">
    <property type="entry name" value="ALCOHOL DEHYDROGENASE"/>
    <property type="match status" value="1"/>
</dbReference>
<keyword evidence="3" id="KW-0560">Oxidoreductase</keyword>
<comment type="catalytic activity">
    <reaction evidence="5">
        <text>a primary alcohol + NAD(+) = an aldehyde + NADH + H(+)</text>
        <dbReference type="Rhea" id="RHEA:10736"/>
        <dbReference type="ChEBI" id="CHEBI:15378"/>
        <dbReference type="ChEBI" id="CHEBI:15734"/>
        <dbReference type="ChEBI" id="CHEBI:17478"/>
        <dbReference type="ChEBI" id="CHEBI:57540"/>
        <dbReference type="ChEBI" id="CHEBI:57945"/>
        <dbReference type="EC" id="1.1.1.1"/>
    </reaction>
</comment>
<dbReference type="Gene3D" id="1.20.1090.10">
    <property type="entry name" value="Dehydroquinate synthase-like - alpha domain"/>
    <property type="match status" value="1"/>
</dbReference>
<dbReference type="Gene3D" id="3.40.50.1970">
    <property type="match status" value="1"/>
</dbReference>
<feature type="domain" description="Fe-containing alcohol dehydrogenase-like C-terminal" evidence="7">
    <location>
        <begin position="184"/>
        <end position="375"/>
    </location>
</feature>
<evidence type="ECO:0000259" key="6">
    <source>
        <dbReference type="Pfam" id="PF00465"/>
    </source>
</evidence>
<evidence type="ECO:0000313" key="8">
    <source>
        <dbReference type="EMBL" id="TDP81169.1"/>
    </source>
</evidence>
<comment type="cofactor">
    <cofactor evidence="1">
        <name>Fe cation</name>
        <dbReference type="ChEBI" id="CHEBI:24875"/>
    </cofactor>
</comment>
<name>A0A4R6R5R7_9HYPH</name>
<dbReference type="RefSeq" id="WP_126542014.1">
    <property type="nucleotide sequence ID" value="NZ_BSPM01000003.1"/>
</dbReference>
<dbReference type="Pfam" id="PF00465">
    <property type="entry name" value="Fe-ADH"/>
    <property type="match status" value="1"/>
</dbReference>
<protein>
    <submittedName>
        <fullName evidence="8">Alcohol dehydrogenase class IV</fullName>
    </submittedName>
</protein>
<evidence type="ECO:0000259" key="7">
    <source>
        <dbReference type="Pfam" id="PF25137"/>
    </source>
</evidence>
<dbReference type="InterPro" id="IPR001670">
    <property type="entry name" value="ADH_Fe/GldA"/>
</dbReference>
<proteinExistence type="inferred from homology"/>
<comment type="caution">
    <text evidence="8">The sequence shown here is derived from an EMBL/GenBank/DDBJ whole genome shotgun (WGS) entry which is preliminary data.</text>
</comment>
<dbReference type="EMBL" id="SNXY01000013">
    <property type="protein sequence ID" value="TDP81169.1"/>
    <property type="molecule type" value="Genomic_DNA"/>
</dbReference>
<comment type="similarity">
    <text evidence="2">Belongs to the iron-containing alcohol dehydrogenase family.</text>
</comment>
<gene>
    <name evidence="8" type="ORF">EDD54_4502</name>
</gene>
<dbReference type="PROSITE" id="PS00913">
    <property type="entry name" value="ADH_IRON_1"/>
    <property type="match status" value="1"/>
</dbReference>
<dbReference type="PANTHER" id="PTHR11496:SF102">
    <property type="entry name" value="ALCOHOL DEHYDROGENASE 4"/>
    <property type="match status" value="1"/>
</dbReference>
<dbReference type="InterPro" id="IPR056798">
    <property type="entry name" value="ADH_Fe_C"/>
</dbReference>
<dbReference type="GO" id="GO:0046872">
    <property type="term" value="F:metal ion binding"/>
    <property type="evidence" value="ECO:0007669"/>
    <property type="project" value="InterPro"/>
</dbReference>
<feature type="domain" description="Alcohol dehydrogenase iron-type/glycerol dehydrogenase GldA" evidence="6">
    <location>
        <begin position="13"/>
        <end position="173"/>
    </location>
</feature>
<dbReference type="GO" id="GO:0004022">
    <property type="term" value="F:alcohol dehydrogenase (NAD+) activity"/>
    <property type="evidence" value="ECO:0007669"/>
    <property type="project" value="UniProtKB-EC"/>
</dbReference>
<dbReference type="Proteomes" id="UP000294547">
    <property type="component" value="Unassembled WGS sequence"/>
</dbReference>
<evidence type="ECO:0000256" key="5">
    <source>
        <dbReference type="ARBA" id="ARBA00049243"/>
    </source>
</evidence>
<evidence type="ECO:0000256" key="4">
    <source>
        <dbReference type="ARBA" id="ARBA00023027"/>
    </source>
</evidence>
<dbReference type="AlphaFoldDB" id="A0A4R6R5R7"/>
<dbReference type="OrthoDB" id="9815791at2"/>
<evidence type="ECO:0000256" key="1">
    <source>
        <dbReference type="ARBA" id="ARBA00001962"/>
    </source>
</evidence>
<dbReference type="Pfam" id="PF25137">
    <property type="entry name" value="ADH_Fe_C"/>
    <property type="match status" value="1"/>
</dbReference>
<evidence type="ECO:0000313" key="9">
    <source>
        <dbReference type="Proteomes" id="UP000294547"/>
    </source>
</evidence>
<sequence>MPALATPIGLVTPPRIEFGVGTAARAGAFAAGRTSVLVIADAFNAGRVDLLELPGRVAVFGAVKPEPDTDNLDGALAAADAARPDLVVGFGGGSAMDLAKLVAVLHGGEQGIRDVVGAGRVAGPRRVGLVQVPTTAGTGSEAGIRALVTDPATRSKLAVESVHMLADLAVVDPALTFSVPPAVTAATGVDAMAHCVEAFTNRKAHPLIDLYAAEGFRLVGRHLARAVRDGGDAEARAGLALASLYGGFCLGPVNTAAGHALAYPLGTRWQVPHGAANALIFPHVLAFNAPAVPEKTAAVVAALGGPASADPAAVFETAHGFCAGLGIEMRLSGLGVDRADLPTMARDAHAIRRLLDNNPRDLTVEDILAVYEAAF</sequence>
<evidence type="ECO:0000256" key="3">
    <source>
        <dbReference type="ARBA" id="ARBA00023002"/>
    </source>
</evidence>